<dbReference type="AlphaFoldDB" id="A0A2T5FZH6"/>
<evidence type="ECO:0000256" key="1">
    <source>
        <dbReference type="SAM" id="MobiDB-lite"/>
    </source>
</evidence>
<dbReference type="Proteomes" id="UP000244162">
    <property type="component" value="Unassembled WGS sequence"/>
</dbReference>
<dbReference type="EMBL" id="NWBU01000005">
    <property type="protein sequence ID" value="PTQ12106.1"/>
    <property type="molecule type" value="Genomic_DNA"/>
</dbReference>
<evidence type="ECO:0000313" key="2">
    <source>
        <dbReference type="EMBL" id="PTQ12106.1"/>
    </source>
</evidence>
<keyword evidence="3" id="KW-1185">Reference proteome</keyword>
<feature type="region of interest" description="Disordered" evidence="1">
    <location>
        <begin position="80"/>
        <end position="99"/>
    </location>
</feature>
<sequence>MPAAGTTMAYRPKPRDFRETFIRVGWSGIEAHYNAHKKTIVRWMEEEGRDELIEARRQVTGYGLKRGSRRSDYVLGKRMRAQQGDAGMAGEAPVPPSSD</sequence>
<evidence type="ECO:0000313" key="3">
    <source>
        <dbReference type="Proteomes" id="UP000244162"/>
    </source>
</evidence>
<proteinExistence type="predicted"/>
<organism evidence="2 3">
    <name type="scientific">Sphingomonas oleivorans</name>
    <dbReference type="NCBI Taxonomy" id="1735121"/>
    <lineage>
        <taxon>Bacteria</taxon>
        <taxon>Pseudomonadati</taxon>
        <taxon>Pseudomonadota</taxon>
        <taxon>Alphaproteobacteria</taxon>
        <taxon>Sphingomonadales</taxon>
        <taxon>Sphingomonadaceae</taxon>
        <taxon>Sphingomonas</taxon>
    </lineage>
</organism>
<reference evidence="2 3" key="1">
    <citation type="submission" date="2017-09" db="EMBL/GenBank/DDBJ databases">
        <title>Sphingomonas panjinensis sp.nov., isolated from oil-contaminated soil.</title>
        <authorList>
            <person name="Wang L."/>
            <person name="Chen L."/>
        </authorList>
    </citation>
    <scope>NUCLEOTIDE SEQUENCE [LARGE SCALE GENOMIC DNA]</scope>
    <source>
        <strain evidence="2 3">FW-11</strain>
    </source>
</reference>
<dbReference type="OrthoDB" id="7584863at2"/>
<dbReference type="RefSeq" id="WP_107966970.1">
    <property type="nucleotide sequence ID" value="NZ_NWBU01000005.1"/>
</dbReference>
<comment type="caution">
    <text evidence="2">The sequence shown here is derived from an EMBL/GenBank/DDBJ whole genome shotgun (WGS) entry which is preliminary data.</text>
</comment>
<protein>
    <submittedName>
        <fullName evidence="2">Uncharacterized protein</fullName>
    </submittedName>
</protein>
<gene>
    <name evidence="2" type="ORF">CLG96_05945</name>
</gene>
<accession>A0A2T5FZH6</accession>
<name>A0A2T5FZH6_9SPHN</name>